<evidence type="ECO:0000256" key="2">
    <source>
        <dbReference type="ARBA" id="ARBA00022723"/>
    </source>
</evidence>
<dbReference type="GO" id="GO:0016788">
    <property type="term" value="F:hydrolase activity, acting on ester bonds"/>
    <property type="evidence" value="ECO:0007669"/>
    <property type="project" value="InterPro"/>
</dbReference>
<dbReference type="InterPro" id="IPR053138">
    <property type="entry name" value="N-alpha-Ac-DABA_deacetylase"/>
</dbReference>
<dbReference type="GO" id="GO:0046872">
    <property type="term" value="F:metal ion binding"/>
    <property type="evidence" value="ECO:0007669"/>
    <property type="project" value="UniProtKB-KW"/>
</dbReference>
<dbReference type="AlphaFoldDB" id="A0AA35WA81"/>
<dbReference type="Pfam" id="PF24827">
    <property type="entry name" value="AstE_AspA_cat"/>
    <property type="match status" value="1"/>
</dbReference>
<dbReference type="Proteomes" id="UP001174909">
    <property type="component" value="Unassembled WGS sequence"/>
</dbReference>
<keyword evidence="3" id="KW-0378">Hydrolase</keyword>
<dbReference type="CDD" id="cd06230">
    <property type="entry name" value="M14_ASTE_ASPA_like"/>
    <property type="match status" value="1"/>
</dbReference>
<evidence type="ECO:0000256" key="3">
    <source>
        <dbReference type="ARBA" id="ARBA00022801"/>
    </source>
</evidence>
<comment type="caution">
    <text evidence="6">The sequence shown here is derived from an EMBL/GenBank/DDBJ whole genome shotgun (WGS) entry which is preliminary data.</text>
</comment>
<accession>A0AA35WA81</accession>
<evidence type="ECO:0000259" key="5">
    <source>
        <dbReference type="Pfam" id="PF24827"/>
    </source>
</evidence>
<keyword evidence="7" id="KW-1185">Reference proteome</keyword>
<evidence type="ECO:0000256" key="1">
    <source>
        <dbReference type="ARBA" id="ARBA00001947"/>
    </source>
</evidence>
<evidence type="ECO:0000313" key="7">
    <source>
        <dbReference type="Proteomes" id="UP001174909"/>
    </source>
</evidence>
<feature type="domain" description="Succinylglutamate desuccinylase/Aspartoacylase catalytic" evidence="5">
    <location>
        <begin position="1"/>
        <end position="149"/>
    </location>
</feature>
<reference evidence="6" key="1">
    <citation type="submission" date="2023-03" db="EMBL/GenBank/DDBJ databases">
        <authorList>
            <person name="Steffen K."/>
            <person name="Cardenas P."/>
        </authorList>
    </citation>
    <scope>NUCLEOTIDE SEQUENCE</scope>
</reference>
<proteinExistence type="predicted"/>
<evidence type="ECO:0000313" key="6">
    <source>
        <dbReference type="EMBL" id="CAI8009776.1"/>
    </source>
</evidence>
<dbReference type="InterPro" id="IPR055438">
    <property type="entry name" value="AstE_AspA_cat"/>
</dbReference>
<name>A0AA35WA81_GEOBA</name>
<organism evidence="6 7">
    <name type="scientific">Geodia barretti</name>
    <name type="common">Barrett's horny sponge</name>
    <dbReference type="NCBI Taxonomy" id="519541"/>
    <lineage>
        <taxon>Eukaryota</taxon>
        <taxon>Metazoa</taxon>
        <taxon>Porifera</taxon>
        <taxon>Demospongiae</taxon>
        <taxon>Heteroscleromorpha</taxon>
        <taxon>Tetractinellida</taxon>
        <taxon>Astrophorina</taxon>
        <taxon>Geodiidae</taxon>
        <taxon>Geodia</taxon>
    </lineage>
</organism>
<evidence type="ECO:0000256" key="4">
    <source>
        <dbReference type="ARBA" id="ARBA00022833"/>
    </source>
</evidence>
<dbReference type="SUPFAM" id="SSF53187">
    <property type="entry name" value="Zn-dependent exopeptidases"/>
    <property type="match status" value="1"/>
</dbReference>
<dbReference type="PANTHER" id="PTHR37326">
    <property type="entry name" value="BLL3975 PROTEIN"/>
    <property type="match status" value="1"/>
</dbReference>
<dbReference type="Gene3D" id="3.40.630.10">
    <property type="entry name" value="Zn peptidases"/>
    <property type="match status" value="1"/>
</dbReference>
<sequence>MVPICNVPAYESVLRSSPIDGLNLARVFPGDPNGTITQRIAYWITQKLIKPADFVIDLHSGGVTAEIPSLIGFTHSDDELGRRSRAGALAFGASVVWEHPPPMPSGRTLSAATDLGVPAIYTEAGGGGYAHPSDVNCFTTGVINVMKHLDMLDGQSQIQPVTHHLSGDGNMDSVISTPAAGYFRSDVALLDEVSPGQRLGTVRDPFGEVVAEIMAESAGVVIMLRRIHRVHVGDNLAHVTGRLSN</sequence>
<keyword evidence="2" id="KW-0479">Metal-binding</keyword>
<comment type="cofactor">
    <cofactor evidence="1">
        <name>Zn(2+)</name>
        <dbReference type="ChEBI" id="CHEBI:29105"/>
    </cofactor>
</comment>
<gene>
    <name evidence="6" type="ORF">GBAR_LOCUS6537</name>
</gene>
<protein>
    <submittedName>
        <fullName evidence="6">N-alpha-acetyl-L-2,4-diaminobutyric acid deacetylase</fullName>
    </submittedName>
</protein>
<dbReference type="PANTHER" id="PTHR37326:SF1">
    <property type="entry name" value="BLL3975 PROTEIN"/>
    <property type="match status" value="1"/>
</dbReference>
<keyword evidence="4" id="KW-0862">Zinc</keyword>
<dbReference type="EMBL" id="CASHTH010000991">
    <property type="protein sequence ID" value="CAI8009776.1"/>
    <property type="molecule type" value="Genomic_DNA"/>
</dbReference>